<gene>
    <name evidence="2" type="ORF">BaRGS_00032135</name>
</gene>
<reference evidence="2 3" key="1">
    <citation type="journal article" date="2023" name="Sci. Data">
        <title>Genome assembly of the Korean intertidal mud-creeper Batillaria attramentaria.</title>
        <authorList>
            <person name="Patra A.K."/>
            <person name="Ho P.T."/>
            <person name="Jun S."/>
            <person name="Lee S.J."/>
            <person name="Kim Y."/>
            <person name="Won Y.J."/>
        </authorList>
    </citation>
    <scope>NUCLEOTIDE SEQUENCE [LARGE SCALE GENOMIC DNA]</scope>
    <source>
        <strain evidence="2">Wonlab-2016</strain>
    </source>
</reference>
<protein>
    <recommendedName>
        <fullName evidence="1">Thioredoxin domain-containing protein</fullName>
    </recommendedName>
</protein>
<dbReference type="AlphaFoldDB" id="A0ABD0JP67"/>
<dbReference type="InterPro" id="IPR012336">
    <property type="entry name" value="Thioredoxin-like_fold"/>
</dbReference>
<dbReference type="PANTHER" id="PTHR46472">
    <property type="entry name" value="NUCLEOREDOXIN"/>
    <property type="match status" value="1"/>
</dbReference>
<accession>A0ABD0JP67</accession>
<organism evidence="2 3">
    <name type="scientific">Batillaria attramentaria</name>
    <dbReference type="NCBI Taxonomy" id="370345"/>
    <lineage>
        <taxon>Eukaryota</taxon>
        <taxon>Metazoa</taxon>
        <taxon>Spiralia</taxon>
        <taxon>Lophotrochozoa</taxon>
        <taxon>Mollusca</taxon>
        <taxon>Gastropoda</taxon>
        <taxon>Caenogastropoda</taxon>
        <taxon>Sorbeoconcha</taxon>
        <taxon>Cerithioidea</taxon>
        <taxon>Batillariidae</taxon>
        <taxon>Batillaria</taxon>
    </lineage>
</organism>
<feature type="domain" description="Thioredoxin" evidence="1">
    <location>
        <begin position="53"/>
        <end position="205"/>
    </location>
</feature>
<comment type="caution">
    <text evidence="2">The sequence shown here is derived from an EMBL/GenBank/DDBJ whole genome shotgun (WGS) entry which is preliminary data.</text>
</comment>
<dbReference type="PANTHER" id="PTHR46472:SF1">
    <property type="entry name" value="NUCLEOREDOXIN"/>
    <property type="match status" value="1"/>
</dbReference>
<evidence type="ECO:0000313" key="3">
    <source>
        <dbReference type="Proteomes" id="UP001519460"/>
    </source>
</evidence>
<dbReference type="Pfam" id="PF13905">
    <property type="entry name" value="Thioredoxin_8"/>
    <property type="match status" value="1"/>
</dbReference>
<dbReference type="Pfam" id="PF13848">
    <property type="entry name" value="Thioredoxin_6"/>
    <property type="match status" value="1"/>
</dbReference>
<dbReference type="InterPro" id="IPR036249">
    <property type="entry name" value="Thioredoxin-like_sf"/>
</dbReference>
<keyword evidence="3" id="KW-1185">Reference proteome</keyword>
<dbReference type="Gene3D" id="3.40.30.10">
    <property type="entry name" value="Glutaredoxin"/>
    <property type="match status" value="3"/>
</dbReference>
<sequence length="320" mass="36194">NKLTKKFRIQGIPRLVILDAETGKTITVDGFNQLMEDENGCSFPWRRKPFSDMIKGKLIRGDTHEEVDGLEALAGKIVGLYFAANWCPPCKFFTPELTKTYERLKEAGRQFEIVFVTSDRSAESFQQHVGCMPWLTIPFDDPRLQQLTNQFGIDGIPSLVILDEKGGLITMNGRQAIAHDSAGVDFPWYPKPLNELTQMAAVQLNENVCLILFTDGEEEELLEARAVLKDVAAREHQKGEDQELFFFYAGDEEFCDQVRDFANLEDRSPLLVILDSPEQQVYVCPATDMSCEVVTEFVDNYLAGKLTPQPIRQASQQQES</sequence>
<dbReference type="InterPro" id="IPR013766">
    <property type="entry name" value="Thioredoxin_domain"/>
</dbReference>
<evidence type="ECO:0000313" key="2">
    <source>
        <dbReference type="EMBL" id="KAK7476589.1"/>
    </source>
</evidence>
<proteinExistence type="predicted"/>
<evidence type="ECO:0000259" key="1">
    <source>
        <dbReference type="PROSITE" id="PS51352"/>
    </source>
</evidence>
<dbReference type="EMBL" id="JACVVK020000371">
    <property type="protein sequence ID" value="KAK7476589.1"/>
    <property type="molecule type" value="Genomic_DNA"/>
</dbReference>
<feature type="non-terminal residue" evidence="2">
    <location>
        <position position="1"/>
    </location>
</feature>
<dbReference type="SUPFAM" id="SSF52833">
    <property type="entry name" value="Thioredoxin-like"/>
    <property type="match status" value="1"/>
</dbReference>
<name>A0ABD0JP67_9CAEN</name>
<dbReference type="Proteomes" id="UP001519460">
    <property type="component" value="Unassembled WGS sequence"/>
</dbReference>
<dbReference type="PROSITE" id="PS51352">
    <property type="entry name" value="THIOREDOXIN_2"/>
    <property type="match status" value="1"/>
</dbReference>